<dbReference type="Pfam" id="PF00501">
    <property type="entry name" value="AMP-binding"/>
    <property type="match status" value="1"/>
</dbReference>
<feature type="domain" description="AMP-binding enzyme C-terminal" evidence="4">
    <location>
        <begin position="328"/>
        <end position="401"/>
    </location>
</feature>
<dbReference type="Pfam" id="PF13193">
    <property type="entry name" value="AMP-binding_C"/>
    <property type="match status" value="1"/>
</dbReference>
<dbReference type="Gene3D" id="3.30.300.30">
    <property type="match status" value="1"/>
</dbReference>
<feature type="domain" description="AMP-dependent synthetase/ligase" evidence="3">
    <location>
        <begin position="104"/>
        <end position="273"/>
    </location>
</feature>
<dbReference type="NCBIfam" id="NF006167">
    <property type="entry name" value="PRK08308.1"/>
    <property type="match status" value="1"/>
</dbReference>
<dbReference type="GO" id="GO:0006631">
    <property type="term" value="P:fatty acid metabolic process"/>
    <property type="evidence" value="ECO:0007669"/>
    <property type="project" value="TreeGrafter"/>
</dbReference>
<dbReference type="InterPro" id="IPR045851">
    <property type="entry name" value="AMP-bd_C_sf"/>
</dbReference>
<sequence length="413" mass="46258">MFFINDQFYSKGDLHQQFERFDQMNVLRDCRKKRIAVCTNNVFDALALTLYIKENGGSVVPIHAATPRDAAIRVAHKSSSHILLFENFNSPILMINDRVEKQGVLVQMSSGTTGEPKCLERSWDDIQEEIDSYNKSLPVDKGTVPIIACPISHSYGLISGVLTALDRETNPIILHNLNPKYVLKKLMETPNHLLYASPAFIDTLTKLSPQDFCFHNVMTSGMLMSAKCLEDLKSKTNRVLQQYGCSEAGCIAINPNVQEPHEVGFPLGHFTLKAGQDKNDPKEVIVHGKRKVIHTNDIGYINDSGSLCLLGRRDDMINVAGLNVYPHEVEEVMLKAPNIQEVVAYKKPDAFAGERVCVQFVASSFMEESKLRDWCIKQLAPHQVPVEYTQVEKIPTLPNGKISRKLVGEMMGC</sequence>
<dbReference type="SUPFAM" id="SSF56801">
    <property type="entry name" value="Acetyl-CoA synthetase-like"/>
    <property type="match status" value="1"/>
</dbReference>
<protein>
    <submittedName>
        <fullName evidence="5">AMP-binding protein</fullName>
    </submittedName>
</protein>
<evidence type="ECO:0000313" key="6">
    <source>
        <dbReference type="Proteomes" id="UP000324517"/>
    </source>
</evidence>
<name>A0A5D4TCK6_9BACI</name>
<proteinExistence type="inferred from homology"/>
<comment type="caution">
    <text evidence="5">The sequence shown here is derived from an EMBL/GenBank/DDBJ whole genome shotgun (WGS) entry which is preliminary data.</text>
</comment>
<dbReference type="PANTHER" id="PTHR43201:SF5">
    <property type="entry name" value="MEDIUM-CHAIN ACYL-COA LIGASE ACSF2, MITOCHONDRIAL"/>
    <property type="match status" value="1"/>
</dbReference>
<dbReference type="InterPro" id="IPR000873">
    <property type="entry name" value="AMP-dep_synth/lig_dom"/>
</dbReference>
<dbReference type="InterPro" id="IPR025110">
    <property type="entry name" value="AMP-bd_C"/>
</dbReference>
<dbReference type="EMBL" id="VTET01000003">
    <property type="protein sequence ID" value="TYS73049.1"/>
    <property type="molecule type" value="Genomic_DNA"/>
</dbReference>
<keyword evidence="2" id="KW-0436">Ligase</keyword>
<dbReference type="Proteomes" id="UP000324517">
    <property type="component" value="Unassembled WGS sequence"/>
</dbReference>
<dbReference type="RefSeq" id="WP_148978969.1">
    <property type="nucleotide sequence ID" value="NZ_JBNILM010000002.1"/>
</dbReference>
<dbReference type="PANTHER" id="PTHR43201">
    <property type="entry name" value="ACYL-COA SYNTHETASE"/>
    <property type="match status" value="1"/>
</dbReference>
<reference evidence="5 6" key="1">
    <citation type="submission" date="2019-08" db="EMBL/GenBank/DDBJ databases">
        <title>Bacillus genomes from the desert of Cuatro Cienegas, Coahuila.</title>
        <authorList>
            <person name="Olmedo-Alvarez G."/>
        </authorList>
    </citation>
    <scope>NUCLEOTIDE SEQUENCE [LARGE SCALE GENOMIC DNA]</scope>
    <source>
        <strain evidence="5 6">CH98b_3T</strain>
    </source>
</reference>
<dbReference type="Gene3D" id="3.40.50.12780">
    <property type="entry name" value="N-terminal domain of ligase-like"/>
    <property type="match status" value="1"/>
</dbReference>
<evidence type="ECO:0000256" key="1">
    <source>
        <dbReference type="ARBA" id="ARBA00006432"/>
    </source>
</evidence>
<organism evidence="5 6">
    <name type="scientific">Sutcliffiella horikoshii</name>
    <dbReference type="NCBI Taxonomy" id="79883"/>
    <lineage>
        <taxon>Bacteria</taxon>
        <taxon>Bacillati</taxon>
        <taxon>Bacillota</taxon>
        <taxon>Bacilli</taxon>
        <taxon>Bacillales</taxon>
        <taxon>Bacillaceae</taxon>
        <taxon>Sutcliffiella</taxon>
    </lineage>
</organism>
<dbReference type="InterPro" id="IPR020845">
    <property type="entry name" value="AMP-binding_CS"/>
</dbReference>
<accession>A0A5D4TCK6</accession>
<evidence type="ECO:0000259" key="3">
    <source>
        <dbReference type="Pfam" id="PF00501"/>
    </source>
</evidence>
<dbReference type="PROSITE" id="PS00455">
    <property type="entry name" value="AMP_BINDING"/>
    <property type="match status" value="1"/>
</dbReference>
<gene>
    <name evidence="5" type="ORF">FZC75_08300</name>
</gene>
<comment type="similarity">
    <text evidence="1">Belongs to the ATP-dependent AMP-binding enzyme family.</text>
</comment>
<evidence type="ECO:0000313" key="5">
    <source>
        <dbReference type="EMBL" id="TYS73049.1"/>
    </source>
</evidence>
<dbReference type="InterPro" id="IPR042099">
    <property type="entry name" value="ANL_N_sf"/>
</dbReference>
<evidence type="ECO:0000256" key="2">
    <source>
        <dbReference type="ARBA" id="ARBA00022598"/>
    </source>
</evidence>
<dbReference type="AlphaFoldDB" id="A0A5D4TCK6"/>
<evidence type="ECO:0000259" key="4">
    <source>
        <dbReference type="Pfam" id="PF13193"/>
    </source>
</evidence>
<dbReference type="OrthoDB" id="9803968at2"/>
<dbReference type="GO" id="GO:0031956">
    <property type="term" value="F:medium-chain fatty acid-CoA ligase activity"/>
    <property type="evidence" value="ECO:0007669"/>
    <property type="project" value="TreeGrafter"/>
</dbReference>